<dbReference type="AlphaFoldDB" id="A0ABD6Q6X0"/>
<dbReference type="Pfam" id="PF06429">
    <property type="entry name" value="Flg_bbr_C"/>
    <property type="match status" value="1"/>
</dbReference>
<dbReference type="NCBIfam" id="TIGR03506">
    <property type="entry name" value="FlgEFG_subfam"/>
    <property type="match status" value="1"/>
</dbReference>
<evidence type="ECO:0000256" key="2">
    <source>
        <dbReference type="ARBA" id="ARBA00009677"/>
    </source>
</evidence>
<comment type="caution">
    <text evidence="7">The sequence shown here is derived from an EMBL/GenBank/DDBJ whole genome shotgun (WGS) entry which is preliminary data.</text>
</comment>
<proteinExistence type="inferred from homology"/>
<gene>
    <name evidence="7" type="ORF">BGV66_07825</name>
</gene>
<evidence type="ECO:0000256" key="3">
    <source>
        <dbReference type="ARBA" id="ARBA00023143"/>
    </source>
</evidence>
<dbReference type="PANTHER" id="PTHR30435">
    <property type="entry name" value="FLAGELLAR PROTEIN"/>
    <property type="match status" value="1"/>
</dbReference>
<organism evidence="7 8">
    <name type="scientific">Burkholderia ubonensis</name>
    <dbReference type="NCBI Taxonomy" id="101571"/>
    <lineage>
        <taxon>Bacteria</taxon>
        <taxon>Pseudomonadati</taxon>
        <taxon>Pseudomonadota</taxon>
        <taxon>Betaproteobacteria</taxon>
        <taxon>Burkholderiales</taxon>
        <taxon>Burkholderiaceae</taxon>
        <taxon>Burkholderia</taxon>
        <taxon>Burkholderia cepacia complex</taxon>
    </lineage>
</organism>
<dbReference type="SUPFAM" id="SSF117143">
    <property type="entry name" value="Flagellar hook protein flgE"/>
    <property type="match status" value="1"/>
</dbReference>
<dbReference type="Pfam" id="PF22692">
    <property type="entry name" value="LlgE_F_G_D1"/>
    <property type="match status" value="1"/>
</dbReference>
<dbReference type="InterPro" id="IPR010930">
    <property type="entry name" value="Flg_bb/hook_C_dom"/>
</dbReference>
<evidence type="ECO:0000259" key="5">
    <source>
        <dbReference type="Pfam" id="PF06429"/>
    </source>
</evidence>
<evidence type="ECO:0000313" key="7">
    <source>
        <dbReference type="EMBL" id="OJA48998.1"/>
    </source>
</evidence>
<feature type="domain" description="Flagellar basal-body/hook protein C-terminal" evidence="5">
    <location>
        <begin position="185"/>
        <end position="229"/>
    </location>
</feature>
<dbReference type="InterPro" id="IPR020013">
    <property type="entry name" value="Flagellar_FlgE/F/G"/>
</dbReference>
<protein>
    <recommendedName>
        <fullName evidence="9">Flagellar basal body protein</fullName>
    </recommendedName>
</protein>
<sequence length="234" mass="24866">MDDLMTLSMHLISLETRRLEAAAGNLANVATPGYRREIAFQDVLANGTTYAAGAPPIRRATDFSAGRLVHTGDPFDLAIAGDGFFEVTTDAGPAYTRAGTFRRASDGRVVTRAGGWPLRGADGDVVASADGWRVDPDGTVVDHGVPTSTIRVAAFDEPSRLRRVADGLYAPAGAHATRVSPARLVQGFVEASNVNAADDMVRLVEAMRRVETGQKLVHAYDDLMGTVLQRLGGM</sequence>
<dbReference type="GO" id="GO:0009425">
    <property type="term" value="C:bacterial-type flagellum basal body"/>
    <property type="evidence" value="ECO:0007669"/>
    <property type="project" value="UniProtKB-SubCell"/>
</dbReference>
<evidence type="ECO:0000259" key="6">
    <source>
        <dbReference type="Pfam" id="PF22692"/>
    </source>
</evidence>
<comment type="subcellular location">
    <subcellularLocation>
        <location evidence="1 4">Bacterial flagellum basal body</location>
    </subcellularLocation>
</comment>
<evidence type="ECO:0000313" key="8">
    <source>
        <dbReference type="Proteomes" id="UP000183667"/>
    </source>
</evidence>
<dbReference type="EMBL" id="MEAU01000010">
    <property type="protein sequence ID" value="OJA48998.1"/>
    <property type="molecule type" value="Genomic_DNA"/>
</dbReference>
<comment type="similarity">
    <text evidence="2 4">Belongs to the flagella basal body rod proteins family.</text>
</comment>
<dbReference type="GO" id="GO:0071973">
    <property type="term" value="P:bacterial-type flagellum-dependent cell motility"/>
    <property type="evidence" value="ECO:0007669"/>
    <property type="project" value="UniProtKB-UniRule"/>
</dbReference>
<accession>A0ABD6Q6X0</accession>
<dbReference type="PANTHER" id="PTHR30435:SF19">
    <property type="entry name" value="FLAGELLAR BASAL-BODY ROD PROTEIN FLGG"/>
    <property type="match status" value="1"/>
</dbReference>
<evidence type="ECO:0000256" key="4">
    <source>
        <dbReference type="RuleBase" id="RU362116"/>
    </source>
</evidence>
<dbReference type="InterPro" id="IPR037925">
    <property type="entry name" value="FlgE/F/G-like"/>
</dbReference>
<keyword evidence="3 4" id="KW-0975">Bacterial flagellum</keyword>
<dbReference type="InterPro" id="IPR053967">
    <property type="entry name" value="LlgE_F_G-like_D1"/>
</dbReference>
<dbReference type="RefSeq" id="WP_059587351.1">
    <property type="nucleotide sequence ID" value="NZ_LOVB01000042.1"/>
</dbReference>
<reference evidence="8" key="1">
    <citation type="submission" date="2016-08" db="EMBL/GenBank/DDBJ databases">
        <title>Population biology and virulence potential of Burkholderia ubonensis.</title>
        <authorList>
            <person name="Price E.P."/>
            <person name="Currie B.J."/>
            <person name="Wagner D.M."/>
        </authorList>
    </citation>
    <scope>NUCLEOTIDE SEQUENCE [LARGE SCALE GENOMIC DNA]</scope>
    <source>
        <strain evidence="8">MSMB0103</strain>
    </source>
</reference>
<evidence type="ECO:0008006" key="9">
    <source>
        <dbReference type="Google" id="ProtNLM"/>
    </source>
</evidence>
<evidence type="ECO:0000256" key="1">
    <source>
        <dbReference type="ARBA" id="ARBA00004117"/>
    </source>
</evidence>
<feature type="domain" description="Flagellar hook protein FlgE/F/G-like D1" evidence="6">
    <location>
        <begin position="78"/>
        <end position="140"/>
    </location>
</feature>
<name>A0ABD6Q6X0_9BURK</name>
<dbReference type="Proteomes" id="UP000183667">
    <property type="component" value="Unassembled WGS sequence"/>
</dbReference>